<gene>
    <name evidence="1" type="ORF">PACLA_8A013470</name>
</gene>
<dbReference type="PANTHER" id="PTHR33198:SF20">
    <property type="entry name" value="RETROTRANSPOSON GAG DOMAIN-CONTAINING PROTEIN"/>
    <property type="match status" value="1"/>
</dbReference>
<sequence>MSMNVTDASRKRALLLHYVGEEVNDLFETLPDKGDDKDFKKAYEALTQYFTPKKNVSFEILKFRNLKQEIHETVDAFHTRLQIAAKYCEFGDNKDKEIKARSRDNKQETATIFVPFTSFVIN</sequence>
<dbReference type="OrthoDB" id="5988102at2759"/>
<dbReference type="AlphaFoldDB" id="A0A6S7IL74"/>
<dbReference type="EMBL" id="CACRXK020004635">
    <property type="protein sequence ID" value="CAB4003458.1"/>
    <property type="molecule type" value="Genomic_DNA"/>
</dbReference>
<evidence type="ECO:0000313" key="1">
    <source>
        <dbReference type="EMBL" id="CAB4003458.1"/>
    </source>
</evidence>
<reference evidence="1" key="1">
    <citation type="submission" date="2020-04" db="EMBL/GenBank/DDBJ databases">
        <authorList>
            <person name="Alioto T."/>
            <person name="Alioto T."/>
            <person name="Gomez Garrido J."/>
        </authorList>
    </citation>
    <scope>NUCLEOTIDE SEQUENCE</scope>
    <source>
        <strain evidence="1">A484AB</strain>
    </source>
</reference>
<comment type="caution">
    <text evidence="1">The sequence shown here is derived from an EMBL/GenBank/DDBJ whole genome shotgun (WGS) entry which is preliminary data.</text>
</comment>
<organism evidence="1 2">
    <name type="scientific">Paramuricea clavata</name>
    <name type="common">Red gorgonian</name>
    <name type="synonym">Violescent sea-whip</name>
    <dbReference type="NCBI Taxonomy" id="317549"/>
    <lineage>
        <taxon>Eukaryota</taxon>
        <taxon>Metazoa</taxon>
        <taxon>Cnidaria</taxon>
        <taxon>Anthozoa</taxon>
        <taxon>Octocorallia</taxon>
        <taxon>Malacalcyonacea</taxon>
        <taxon>Plexauridae</taxon>
        <taxon>Paramuricea</taxon>
    </lineage>
</organism>
<dbReference type="PANTHER" id="PTHR33198">
    <property type="entry name" value="ANK_REP_REGION DOMAIN-CONTAINING PROTEIN-RELATED"/>
    <property type="match status" value="1"/>
</dbReference>
<dbReference type="Proteomes" id="UP001152795">
    <property type="component" value="Unassembled WGS sequence"/>
</dbReference>
<proteinExistence type="predicted"/>
<protein>
    <submittedName>
        <fullName evidence="1">Uncharacterized protein</fullName>
    </submittedName>
</protein>
<evidence type="ECO:0000313" key="2">
    <source>
        <dbReference type="Proteomes" id="UP001152795"/>
    </source>
</evidence>
<keyword evidence="2" id="KW-1185">Reference proteome</keyword>
<name>A0A6S7IL74_PARCT</name>
<accession>A0A6S7IL74</accession>